<dbReference type="SUPFAM" id="SSF63817">
    <property type="entry name" value="Sortase"/>
    <property type="match status" value="1"/>
</dbReference>
<dbReference type="AlphaFoldDB" id="D4LE27"/>
<dbReference type="PATRIC" id="fig|213810.4.peg.1714"/>
<dbReference type="NCBIfam" id="TIGR01076">
    <property type="entry name" value="sortase_fam"/>
    <property type="match status" value="1"/>
</dbReference>
<sequence>MNKTEQPEHPARKSRTGLIADLCTPLLLLVLCGAITAVAAIKPYEKLQTYLNIAFMDNFKNSDPQAGLLIKNNQINTEHQGQTYTEGKILVPAFGEQYATLSCDSISLNVPVYWGTTAALLERGACQATSSVVLGNPGNVVIDAHVNTFFAHLDQMSVGDTVVLYTQYGRFTYEVSETVTFQKTDKRYVIPTEDDRLTLYTCINNVFGSSDDRYAVICKLTERAFYQETEGQNP</sequence>
<dbReference type="HOGENOM" id="CLU_1184356_0_0_9"/>
<dbReference type="KEGG" id="rch:RUM_18180"/>
<keyword evidence="1" id="KW-0378">Hydrolase</keyword>
<evidence type="ECO:0000256" key="1">
    <source>
        <dbReference type="ARBA" id="ARBA00022801"/>
    </source>
</evidence>
<feature type="active site" description="Proton donor/acceptor" evidence="2">
    <location>
        <position position="145"/>
    </location>
</feature>
<dbReference type="MEROPS" id="C60.001"/>
<dbReference type="Pfam" id="PF04203">
    <property type="entry name" value="Sortase"/>
    <property type="match status" value="1"/>
</dbReference>
<dbReference type="InterPro" id="IPR005754">
    <property type="entry name" value="Sortase"/>
</dbReference>
<protein>
    <submittedName>
        <fullName evidence="3">LPXTG-site transpeptidase (Sortase) family protein</fullName>
    </submittedName>
</protein>
<dbReference type="GO" id="GO:0016787">
    <property type="term" value="F:hydrolase activity"/>
    <property type="evidence" value="ECO:0007669"/>
    <property type="project" value="UniProtKB-KW"/>
</dbReference>
<keyword evidence="4" id="KW-1185">Reference proteome</keyword>
<proteinExistence type="predicted"/>
<evidence type="ECO:0000256" key="2">
    <source>
        <dbReference type="PIRSR" id="PIRSR605754-1"/>
    </source>
</evidence>
<dbReference type="BioCyc" id="RCHA213810:RUM_RS08820-MONOMER"/>
<organism evidence="3 4">
    <name type="scientific">Ruminococcus champanellensis (strain DSM 18848 / JCM 17042 / KCTC 15320 / 18P13)</name>
    <dbReference type="NCBI Taxonomy" id="213810"/>
    <lineage>
        <taxon>Bacteria</taxon>
        <taxon>Bacillati</taxon>
        <taxon>Bacillota</taxon>
        <taxon>Clostridia</taxon>
        <taxon>Eubacteriales</taxon>
        <taxon>Oscillospiraceae</taxon>
        <taxon>Ruminococcus</taxon>
    </lineage>
</organism>
<dbReference type="InterPro" id="IPR041999">
    <property type="entry name" value="Sortase_D_1"/>
</dbReference>
<dbReference type="Proteomes" id="UP000007054">
    <property type="component" value="Chromosome"/>
</dbReference>
<feature type="active site" description="Acyl-thioester intermediate" evidence="2">
    <location>
        <position position="202"/>
    </location>
</feature>
<dbReference type="STRING" id="213810.RUM_18180"/>
<dbReference type="CDD" id="cd05828">
    <property type="entry name" value="Sortase_D_1"/>
    <property type="match status" value="1"/>
</dbReference>
<dbReference type="RefSeq" id="WP_015558778.1">
    <property type="nucleotide sequence ID" value="NC_021039.1"/>
</dbReference>
<dbReference type="EMBL" id="FP929052">
    <property type="protein sequence ID" value="CBL17872.1"/>
    <property type="molecule type" value="Genomic_DNA"/>
</dbReference>
<reference evidence="3" key="1">
    <citation type="submission" date="2010-03" db="EMBL/GenBank/DDBJ databases">
        <title>The genome sequence of Ruminococcus sp. 18P13.</title>
        <authorList>
            <consortium name="metaHIT consortium -- http://www.metahit.eu/"/>
            <person name="Pajon A."/>
            <person name="Turner K."/>
            <person name="Parkhill J."/>
            <person name="Bernalier A."/>
        </authorList>
    </citation>
    <scope>NUCLEOTIDE SEQUENCE [LARGE SCALE GENOMIC DNA]</scope>
    <source>
        <strain evidence="3">Type strain: 18P13</strain>
    </source>
</reference>
<dbReference type="GeneID" id="83156497"/>
<evidence type="ECO:0000313" key="4">
    <source>
        <dbReference type="Proteomes" id="UP000007054"/>
    </source>
</evidence>
<gene>
    <name evidence="3" type="ordered locus">RUM_18180</name>
</gene>
<dbReference type="InterPro" id="IPR023365">
    <property type="entry name" value="Sortase_dom-sf"/>
</dbReference>
<reference evidence="3" key="2">
    <citation type="submission" date="2010-03" db="EMBL/GenBank/DDBJ databases">
        <authorList>
            <person name="Pajon A."/>
        </authorList>
    </citation>
    <scope>NUCLEOTIDE SEQUENCE</scope>
    <source>
        <strain evidence="3">Type strain: 18P13</strain>
    </source>
</reference>
<evidence type="ECO:0000313" key="3">
    <source>
        <dbReference type="EMBL" id="CBL17872.1"/>
    </source>
</evidence>
<name>D4LE27_RUMC1</name>
<dbReference type="Gene3D" id="2.40.260.10">
    <property type="entry name" value="Sortase"/>
    <property type="match status" value="1"/>
</dbReference>
<accession>D4LE27</accession>